<dbReference type="KEGG" id="afx:JZ786_17830"/>
<evidence type="ECO:0000313" key="2">
    <source>
        <dbReference type="Proteomes" id="UP000663505"/>
    </source>
</evidence>
<sequence length="176" mass="18595">MKAAVGIRIVAWCASIFGLGLFGYSMTQQTNIQLHMNRSMSELNGDVKATVPLVGKTVQALGPLTATTSALAKIELQEQKTVQDLVTMNNHLRQIGVSEQGILSGMTTVYSSTSGVNQNLQGVIGLNQGILSSSQTSASTADVEASRLGQMNQQTAAVISQLHQLNTKLAALKLVP</sequence>
<dbReference type="AlphaFoldDB" id="A0A9X7Z6L7"/>
<reference evidence="1 2" key="1">
    <citation type="submission" date="2021-02" db="EMBL/GenBank/DDBJ databases">
        <title>Alicyclobacillus curvatus sp. nov. and Alicyclobacillus mengziensis sp. nov., two acidophilic bacteria isolated from acid mine drainage.</title>
        <authorList>
            <person name="Huang Y."/>
        </authorList>
    </citation>
    <scope>NUCLEOTIDE SEQUENCE [LARGE SCALE GENOMIC DNA]</scope>
    <source>
        <strain evidence="1 2">S30H14</strain>
    </source>
</reference>
<evidence type="ECO:0000313" key="1">
    <source>
        <dbReference type="EMBL" id="QSO46338.1"/>
    </source>
</evidence>
<protein>
    <submittedName>
        <fullName evidence="1">Uncharacterized protein</fullName>
    </submittedName>
</protein>
<organism evidence="1 2">
    <name type="scientific">Alicyclobacillus mengziensis</name>
    <dbReference type="NCBI Taxonomy" id="2931921"/>
    <lineage>
        <taxon>Bacteria</taxon>
        <taxon>Bacillati</taxon>
        <taxon>Bacillota</taxon>
        <taxon>Bacilli</taxon>
        <taxon>Bacillales</taxon>
        <taxon>Alicyclobacillaceae</taxon>
        <taxon>Alicyclobacillus</taxon>
    </lineage>
</organism>
<gene>
    <name evidence="1" type="ORF">JZ786_17830</name>
</gene>
<name>A0A9X7Z6L7_9BACL</name>
<keyword evidence="2" id="KW-1185">Reference proteome</keyword>
<dbReference type="EMBL" id="CP071182">
    <property type="protein sequence ID" value="QSO46338.1"/>
    <property type="molecule type" value="Genomic_DNA"/>
</dbReference>
<dbReference type="Proteomes" id="UP000663505">
    <property type="component" value="Chromosome"/>
</dbReference>
<accession>A0A9X7Z6L7</accession>
<dbReference type="RefSeq" id="WP_206655707.1">
    <property type="nucleotide sequence ID" value="NZ_CP071182.1"/>
</dbReference>
<proteinExistence type="predicted"/>